<evidence type="ECO:0000313" key="2">
    <source>
        <dbReference type="Proteomes" id="UP000190637"/>
    </source>
</evidence>
<sequence>MYLGKFQWKIANGMRLIQHVKCPRGGSSLWGFVEGGGFIMPIFATLSSYNSANGDCRRSHLTRLRGLLLRLGRPVVVALADSDHPVLYTTRQGRRVAVVVAEYGGDWWFLWDGGGYAPVDEPWRVTASLAPTARGETPAGIARAVRSRPRCLARAAA</sequence>
<accession>A0A1T4RST1</accession>
<gene>
    <name evidence="1" type="ORF">SAMN02745673_02934</name>
</gene>
<dbReference type="EMBL" id="FUWS01000007">
    <property type="protein sequence ID" value="SKA18808.1"/>
    <property type="molecule type" value="Genomic_DNA"/>
</dbReference>
<organism evidence="1 2">
    <name type="scientific">Marinactinospora thermotolerans DSM 45154</name>
    <dbReference type="NCBI Taxonomy" id="1122192"/>
    <lineage>
        <taxon>Bacteria</taxon>
        <taxon>Bacillati</taxon>
        <taxon>Actinomycetota</taxon>
        <taxon>Actinomycetes</taxon>
        <taxon>Streptosporangiales</taxon>
        <taxon>Nocardiopsidaceae</taxon>
        <taxon>Marinactinospora</taxon>
    </lineage>
</organism>
<keyword evidence="2" id="KW-1185">Reference proteome</keyword>
<dbReference type="AlphaFoldDB" id="A0A1T4RST1"/>
<protein>
    <submittedName>
        <fullName evidence="1">Uncharacterized protein</fullName>
    </submittedName>
</protein>
<reference evidence="1 2" key="1">
    <citation type="submission" date="2017-02" db="EMBL/GenBank/DDBJ databases">
        <authorList>
            <person name="Peterson S.W."/>
        </authorList>
    </citation>
    <scope>NUCLEOTIDE SEQUENCE [LARGE SCALE GENOMIC DNA]</scope>
    <source>
        <strain evidence="1 2">DSM 45154</strain>
    </source>
</reference>
<dbReference type="Proteomes" id="UP000190637">
    <property type="component" value="Unassembled WGS sequence"/>
</dbReference>
<evidence type="ECO:0000313" key="1">
    <source>
        <dbReference type="EMBL" id="SKA18808.1"/>
    </source>
</evidence>
<name>A0A1T4RST1_9ACTN</name>
<dbReference type="STRING" id="1122192.SAMN02745673_02934"/>
<proteinExistence type="predicted"/>